<reference evidence="4 5" key="1">
    <citation type="submission" date="2018-12" db="EMBL/GenBank/DDBJ databases">
        <title>The genome of Variovorax gossypii DSM 100435.</title>
        <authorList>
            <person name="Gao J."/>
            <person name="Sun J."/>
        </authorList>
    </citation>
    <scope>NUCLEOTIDE SEQUENCE [LARGE SCALE GENOMIC DNA]</scope>
    <source>
        <strain evidence="4 5">DSM 100435</strain>
    </source>
</reference>
<organism evidence="4 5">
    <name type="scientific">Variovorax gossypii</name>
    <dbReference type="NCBI Taxonomy" id="1679495"/>
    <lineage>
        <taxon>Bacteria</taxon>
        <taxon>Pseudomonadati</taxon>
        <taxon>Pseudomonadota</taxon>
        <taxon>Betaproteobacteria</taxon>
        <taxon>Burkholderiales</taxon>
        <taxon>Comamonadaceae</taxon>
        <taxon>Variovorax</taxon>
    </lineage>
</organism>
<dbReference type="InterPro" id="IPR047156">
    <property type="entry name" value="Teg/CotR/CapV-like"/>
</dbReference>
<dbReference type="OrthoDB" id="9807112at2"/>
<dbReference type="Pfam" id="PF01734">
    <property type="entry name" value="Patatin"/>
    <property type="match status" value="1"/>
</dbReference>
<proteinExistence type="predicted"/>
<dbReference type="GO" id="GO:0016042">
    <property type="term" value="P:lipid catabolic process"/>
    <property type="evidence" value="ECO:0007669"/>
    <property type="project" value="UniProtKB-UniRule"/>
</dbReference>
<dbReference type="PANTHER" id="PTHR24138:SF10">
    <property type="entry name" value="PHOSPHOLIPASE A2"/>
    <property type="match status" value="1"/>
</dbReference>
<comment type="caution">
    <text evidence="4">The sequence shown here is derived from an EMBL/GenBank/DDBJ whole genome shotgun (WGS) entry which is preliminary data.</text>
</comment>
<feature type="domain" description="PNPLA" evidence="3">
    <location>
        <begin position="10"/>
        <end position="188"/>
    </location>
</feature>
<protein>
    <submittedName>
        <fullName evidence="4">Patatin</fullName>
    </submittedName>
</protein>
<keyword evidence="5" id="KW-1185">Reference proteome</keyword>
<keyword evidence="1 2" id="KW-0443">Lipid metabolism</keyword>
<dbReference type="Gene3D" id="3.40.1090.10">
    <property type="entry name" value="Cytosolic phospholipase A2 catalytic domain"/>
    <property type="match status" value="1"/>
</dbReference>
<evidence type="ECO:0000256" key="1">
    <source>
        <dbReference type="ARBA" id="ARBA00023098"/>
    </source>
</evidence>
<dbReference type="GO" id="GO:0016787">
    <property type="term" value="F:hydrolase activity"/>
    <property type="evidence" value="ECO:0007669"/>
    <property type="project" value="UniProtKB-UniRule"/>
</dbReference>
<dbReference type="PANTHER" id="PTHR24138">
    <property type="entry name" value="INTRACELLLAR PHOSPHOLIPASE A FAMILY"/>
    <property type="match status" value="1"/>
</dbReference>
<keyword evidence="2" id="KW-0442">Lipid degradation</keyword>
<dbReference type="Proteomes" id="UP000267418">
    <property type="component" value="Unassembled WGS sequence"/>
</dbReference>
<accession>A0A3S0J0Q7</accession>
<feature type="short sequence motif" description="DGA/G" evidence="2">
    <location>
        <begin position="175"/>
        <end position="177"/>
    </location>
</feature>
<feature type="short sequence motif" description="GXSXG" evidence="2">
    <location>
        <begin position="45"/>
        <end position="49"/>
    </location>
</feature>
<evidence type="ECO:0000259" key="3">
    <source>
        <dbReference type="PROSITE" id="PS51635"/>
    </source>
</evidence>
<dbReference type="InterPro" id="IPR016035">
    <property type="entry name" value="Acyl_Trfase/lysoPLipase"/>
</dbReference>
<name>A0A3S0J0Q7_9BURK</name>
<dbReference type="SUPFAM" id="SSF52151">
    <property type="entry name" value="FabD/lysophospholipase-like"/>
    <property type="match status" value="1"/>
</dbReference>
<dbReference type="AlphaFoldDB" id="A0A3S0J0Q7"/>
<evidence type="ECO:0000313" key="4">
    <source>
        <dbReference type="EMBL" id="RTQ34563.1"/>
    </source>
</evidence>
<evidence type="ECO:0000256" key="2">
    <source>
        <dbReference type="PROSITE-ProRule" id="PRU01161"/>
    </source>
</evidence>
<sequence length="339" mass="36187">MAEKQKFTILSFVGGGIRGLMSVTILNKLYTKYPQIIDNTDLIAGCSTGSIITSELLAGTKPQDLITFFTTKEIDFYNKMNTDPNVPAYSIDEVFASQLKLHPTAKVSDLGRCALFVSFNVGGAGLKDGVKTPTPWEPVMYTNMIADHGDVLVAKAATSSGAMPGQLGSYEGNIDGAFFNHDPTVAAIALAVKAGYALEDITAITIGTGLMYDWIVSDTHNWGANQWMTGTPNPFNVTPPFLMNQSTPGPVLDASLSGTSAQIMPMLAGFLLGDRYANVNPTLPFFIPENTTYPQAIDLLQSKGKSADTAKAEALLQAYWVNHSLGPVTPPAHASANRA</sequence>
<gene>
    <name evidence="4" type="ORF">EJP69_09060</name>
</gene>
<feature type="active site" description="Nucleophile" evidence="2">
    <location>
        <position position="47"/>
    </location>
</feature>
<dbReference type="PROSITE" id="PS51635">
    <property type="entry name" value="PNPLA"/>
    <property type="match status" value="1"/>
</dbReference>
<dbReference type="RefSeq" id="WP_126469560.1">
    <property type="nucleotide sequence ID" value="NZ_RXOE01000002.1"/>
</dbReference>
<feature type="short sequence motif" description="GXGXXG" evidence="2">
    <location>
        <begin position="14"/>
        <end position="19"/>
    </location>
</feature>
<dbReference type="InterPro" id="IPR002641">
    <property type="entry name" value="PNPLA_dom"/>
</dbReference>
<dbReference type="EMBL" id="RXOE01000002">
    <property type="protein sequence ID" value="RTQ34563.1"/>
    <property type="molecule type" value="Genomic_DNA"/>
</dbReference>
<evidence type="ECO:0000313" key="5">
    <source>
        <dbReference type="Proteomes" id="UP000267418"/>
    </source>
</evidence>
<feature type="active site" description="Proton acceptor" evidence="2">
    <location>
        <position position="175"/>
    </location>
</feature>
<keyword evidence="2" id="KW-0378">Hydrolase</keyword>